<dbReference type="InterPro" id="IPR016088">
    <property type="entry name" value="Chalcone_isomerase_3-sand"/>
</dbReference>
<keyword evidence="4" id="KW-1185">Reference proteome</keyword>
<dbReference type="InterPro" id="IPR016087">
    <property type="entry name" value="Chalcone_isomerase"/>
</dbReference>
<dbReference type="Proteomes" id="UP000576082">
    <property type="component" value="Unassembled WGS sequence"/>
</dbReference>
<evidence type="ECO:0000259" key="2">
    <source>
        <dbReference type="Pfam" id="PF16036"/>
    </source>
</evidence>
<organism evidence="3 4">
    <name type="scientific">Flammeovirga aprica JL-4</name>
    <dbReference type="NCBI Taxonomy" id="694437"/>
    <lineage>
        <taxon>Bacteria</taxon>
        <taxon>Pseudomonadati</taxon>
        <taxon>Bacteroidota</taxon>
        <taxon>Cytophagia</taxon>
        <taxon>Cytophagales</taxon>
        <taxon>Flammeovirgaceae</taxon>
        <taxon>Flammeovirga</taxon>
    </lineage>
</organism>
<dbReference type="Pfam" id="PF16036">
    <property type="entry name" value="Chalcone_3"/>
    <property type="match status" value="1"/>
</dbReference>
<evidence type="ECO:0000256" key="1">
    <source>
        <dbReference type="SAM" id="SignalP"/>
    </source>
</evidence>
<dbReference type="Gene3D" id="3.50.70.10">
    <property type="match status" value="1"/>
</dbReference>
<keyword evidence="1" id="KW-0732">Signal</keyword>
<name>A0A7X9RS09_9BACT</name>
<dbReference type="InterPro" id="IPR036298">
    <property type="entry name" value="Chalcone_isomerase_sf"/>
</dbReference>
<evidence type="ECO:0000313" key="4">
    <source>
        <dbReference type="Proteomes" id="UP000576082"/>
    </source>
</evidence>
<feature type="domain" description="Chalcone isomerase" evidence="2">
    <location>
        <begin position="23"/>
        <end position="186"/>
    </location>
</feature>
<dbReference type="EMBL" id="JABANE010000003">
    <property type="protein sequence ID" value="NME66720.1"/>
    <property type="molecule type" value="Genomic_DNA"/>
</dbReference>
<protein>
    <submittedName>
        <fullName evidence="3">Chalcone isomerase</fullName>
    </submittedName>
</protein>
<evidence type="ECO:0000313" key="3">
    <source>
        <dbReference type="EMBL" id="NME66720.1"/>
    </source>
</evidence>
<comment type="caution">
    <text evidence="3">The sequence shown here is derived from an EMBL/GenBank/DDBJ whole genome shotgun (WGS) entry which is preliminary data.</text>
</comment>
<dbReference type="GO" id="GO:0016872">
    <property type="term" value="F:intramolecular lyase activity"/>
    <property type="evidence" value="ECO:0007669"/>
    <property type="project" value="InterPro"/>
</dbReference>
<sequence length="187" mass="20551">MKRAFIAFLLTVASMVTVSAQTTEISDVVLQNSVDEAGTKLQLNGAGVRSKYFLSLYVGSLYLAEKSSDANKVLYSNKMKMIQLDIISSLITAEKMEETVRAGFKNSLGDKLPTLQSEIDSFIAVFGEEIEVGDIFKFVTSGKELKAYKNGKLLTTVEGEEFQKALFGIWLGNKPADKKLKSLMLGK</sequence>
<keyword evidence="3" id="KW-0413">Isomerase</keyword>
<dbReference type="AlphaFoldDB" id="A0A7X9RS09"/>
<proteinExistence type="predicted"/>
<feature type="chain" id="PRO_5030530950" evidence="1">
    <location>
        <begin position="21"/>
        <end position="187"/>
    </location>
</feature>
<dbReference type="SUPFAM" id="SSF54626">
    <property type="entry name" value="Chalcone isomerase"/>
    <property type="match status" value="1"/>
</dbReference>
<accession>A0A7X9RS09</accession>
<gene>
    <name evidence="3" type="ORF">HHU12_01970</name>
</gene>
<dbReference type="RefSeq" id="WP_169654467.1">
    <property type="nucleotide sequence ID" value="NZ_JABANE010000003.1"/>
</dbReference>
<feature type="signal peptide" evidence="1">
    <location>
        <begin position="1"/>
        <end position="20"/>
    </location>
</feature>
<reference evidence="3 4" key="1">
    <citation type="submission" date="2020-04" db="EMBL/GenBank/DDBJ databases">
        <title>Flammeovirga sp. SR4, a novel species isolated from seawater.</title>
        <authorList>
            <person name="Wang X."/>
        </authorList>
    </citation>
    <scope>NUCLEOTIDE SEQUENCE [LARGE SCALE GENOMIC DNA]</scope>
    <source>
        <strain evidence="3 4">ATCC 23126</strain>
    </source>
</reference>